<dbReference type="OrthoDB" id="9784036at2"/>
<dbReference type="Gene3D" id="3.40.50.1820">
    <property type="entry name" value="alpha/beta hydrolase"/>
    <property type="match status" value="1"/>
</dbReference>
<reference evidence="1 2" key="1">
    <citation type="submission" date="2018-03" db="EMBL/GenBank/DDBJ databases">
        <title>Mesoflavibacter sp. HG37 and Mesoflavibacter sp. HG96 sp.nov., two marine bacteria isolated from seawater of Western Pacific Ocean.</title>
        <authorList>
            <person name="Cheng H."/>
            <person name="Wu Y.-H."/>
            <person name="Guo L.-L."/>
            <person name="Xu X.-W."/>
        </authorList>
    </citation>
    <scope>NUCLEOTIDE SEQUENCE [LARGE SCALE GENOMIC DNA]</scope>
    <source>
        <strain evidence="1 2">KCTC 42117</strain>
    </source>
</reference>
<dbReference type="InterPro" id="IPR050583">
    <property type="entry name" value="Mycobacterial_A85_antigen"/>
</dbReference>
<sequence>MKNIVVIYFLTLFVCFSCKKENENPILGEEVVTFKINKLPENHNFEEDIFISGDFEGWSGGKDQFKLNKKNEIYSISIPKYREQINFKFTKGNWESVECQLDGNPIENRTYSFDGKDETVNVEIVNWKTGEITESPSTASKNVSIFEDNFLMPQLDRQRTIRVYLPPNYHNSEDNYPVLYMHDGQNVFDKKTSYSGEWQVDETLDKLYEEKGFSIIVVAIDNGGEKRLNEYSPWNHQKFGKGQGMDYAKFIVNTLKPKIDKTYRTKADKNNTAIIGSSMGGLISHYTALQYSDVFGKAGVFSPSFWYSEEVFDFSKEHSNIKDLRLYFLAGGKEGGNPTFEGISKTAKDMDIMIELLKSGGFPAQNINSKIEPEGKHNEKLWKNSFEEAITWLFKL</sequence>
<comment type="caution">
    <text evidence="1">The sequence shown here is derived from an EMBL/GenBank/DDBJ whole genome shotgun (WGS) entry which is preliminary data.</text>
</comment>
<dbReference type="SUPFAM" id="SSF53474">
    <property type="entry name" value="alpha/beta-Hydrolases"/>
    <property type="match status" value="1"/>
</dbReference>
<dbReference type="InterPro" id="IPR013783">
    <property type="entry name" value="Ig-like_fold"/>
</dbReference>
<dbReference type="EMBL" id="PXOT01000025">
    <property type="protein sequence ID" value="PSG87813.1"/>
    <property type="molecule type" value="Genomic_DNA"/>
</dbReference>
<proteinExistence type="predicted"/>
<keyword evidence="2" id="KW-1185">Reference proteome</keyword>
<evidence type="ECO:0000313" key="1">
    <source>
        <dbReference type="EMBL" id="PSG87813.1"/>
    </source>
</evidence>
<dbReference type="Proteomes" id="UP000238430">
    <property type="component" value="Unassembled WGS sequence"/>
</dbReference>
<dbReference type="AlphaFoldDB" id="A0A2T1N7P3"/>
<accession>A0A2T1N7P3</accession>
<evidence type="ECO:0000313" key="2">
    <source>
        <dbReference type="Proteomes" id="UP000238430"/>
    </source>
</evidence>
<dbReference type="InterPro" id="IPR029058">
    <property type="entry name" value="AB_hydrolase_fold"/>
</dbReference>
<dbReference type="Pfam" id="PF00756">
    <property type="entry name" value="Esterase"/>
    <property type="match status" value="1"/>
</dbReference>
<protein>
    <recommendedName>
        <fullName evidence="3">Alpha/beta hydrolase</fullName>
    </recommendedName>
</protein>
<gene>
    <name evidence="1" type="ORF">C7H61_11420</name>
</gene>
<dbReference type="InterPro" id="IPR000801">
    <property type="entry name" value="Esterase-like"/>
</dbReference>
<organism evidence="1 2">
    <name type="scientific">Mesoflavibacter zeaxanthinifaciens subsp. sabulilitoris</name>
    <dbReference type="NCBI Taxonomy" id="1520893"/>
    <lineage>
        <taxon>Bacteria</taxon>
        <taxon>Pseudomonadati</taxon>
        <taxon>Bacteroidota</taxon>
        <taxon>Flavobacteriia</taxon>
        <taxon>Flavobacteriales</taxon>
        <taxon>Flavobacteriaceae</taxon>
        <taxon>Mesoflavibacter</taxon>
    </lineage>
</organism>
<dbReference type="RefSeq" id="WP_106679907.1">
    <property type="nucleotide sequence ID" value="NZ_JACHWV010000004.1"/>
</dbReference>
<name>A0A2T1N7P3_9FLAO</name>
<dbReference type="PANTHER" id="PTHR48098:SF6">
    <property type="entry name" value="FERRI-BACILLIBACTIN ESTERASE BESA"/>
    <property type="match status" value="1"/>
</dbReference>
<dbReference type="Gene3D" id="2.60.40.10">
    <property type="entry name" value="Immunoglobulins"/>
    <property type="match status" value="1"/>
</dbReference>
<dbReference type="PANTHER" id="PTHR48098">
    <property type="entry name" value="ENTEROCHELIN ESTERASE-RELATED"/>
    <property type="match status" value="1"/>
</dbReference>
<evidence type="ECO:0008006" key="3">
    <source>
        <dbReference type="Google" id="ProtNLM"/>
    </source>
</evidence>